<dbReference type="CDD" id="cd01949">
    <property type="entry name" value="GGDEF"/>
    <property type="match status" value="1"/>
</dbReference>
<protein>
    <recommendedName>
        <fullName evidence="1">diguanylate cyclase</fullName>
        <ecNumber evidence="1">2.7.7.65</ecNumber>
    </recommendedName>
</protein>
<dbReference type="PROSITE" id="PS50887">
    <property type="entry name" value="GGDEF"/>
    <property type="match status" value="1"/>
</dbReference>
<reference evidence="6" key="1">
    <citation type="journal article" date="2019" name="Int. J. Syst. Evol. Microbiol.">
        <title>The Global Catalogue of Microorganisms (GCM) 10K type strain sequencing project: providing services to taxonomists for standard genome sequencing and annotation.</title>
        <authorList>
            <consortium name="The Broad Institute Genomics Platform"/>
            <consortium name="The Broad Institute Genome Sequencing Center for Infectious Disease"/>
            <person name="Wu L."/>
            <person name="Ma J."/>
        </authorList>
    </citation>
    <scope>NUCLEOTIDE SEQUENCE [LARGE SCALE GENOMIC DNA]</scope>
    <source>
        <strain evidence="6">KCTC 15012</strain>
    </source>
</reference>
<dbReference type="SMART" id="SM00267">
    <property type="entry name" value="GGDEF"/>
    <property type="match status" value="1"/>
</dbReference>
<evidence type="ECO:0000313" key="6">
    <source>
        <dbReference type="Proteomes" id="UP001597296"/>
    </source>
</evidence>
<keyword evidence="5" id="KW-0808">Transferase</keyword>
<dbReference type="SUPFAM" id="SSF55073">
    <property type="entry name" value="Nucleotide cyclase"/>
    <property type="match status" value="1"/>
</dbReference>
<name>A0ABW5CBE8_9PROT</name>
<keyword evidence="6" id="KW-1185">Reference proteome</keyword>
<keyword evidence="5" id="KW-0548">Nucleotidyltransferase</keyword>
<sequence>MADTRLPDPLDQARHCADAALGMMARQDIPPQPENFSVWYAYVSGRNPELTEAINEILRRGDGFGPEVNDALFERFAAQGPERGALRELSQRADETFRRLGETAATAVTGTAGHAAAIEAAAARLDPPPSPALLAELAEILRTESRAAAATSRRLEQDLAASARELARLREALGALEADAATDALTQLANRRSFDAALAQAVGQAEYGGRPLCLAMIDLDHFKRFNDRHGHPLGDQVLKLIGRMLLDGLRPRDSAARYGGEEFALILPDTDLADATALVEALRQRVATRTLTNRRTGESLGQLTLSAGLAAHVAGEGMESLLRRADQALYQAKQAGRNRLARAGE</sequence>
<organism evidence="5 6">
    <name type="scientific">Phaeospirillum tilakii</name>
    <dbReference type="NCBI Taxonomy" id="741673"/>
    <lineage>
        <taxon>Bacteria</taxon>
        <taxon>Pseudomonadati</taxon>
        <taxon>Pseudomonadota</taxon>
        <taxon>Alphaproteobacteria</taxon>
        <taxon>Rhodospirillales</taxon>
        <taxon>Rhodospirillaceae</taxon>
        <taxon>Phaeospirillum</taxon>
    </lineage>
</organism>
<accession>A0ABW5CBE8</accession>
<dbReference type="InterPro" id="IPR000160">
    <property type="entry name" value="GGDEF_dom"/>
</dbReference>
<dbReference type="PANTHER" id="PTHR45138:SF9">
    <property type="entry name" value="DIGUANYLATE CYCLASE DGCM-RELATED"/>
    <property type="match status" value="1"/>
</dbReference>
<evidence type="ECO:0000256" key="2">
    <source>
        <dbReference type="ARBA" id="ARBA00034247"/>
    </source>
</evidence>
<keyword evidence="3" id="KW-0175">Coiled coil</keyword>
<dbReference type="RefSeq" id="WP_377316957.1">
    <property type="nucleotide sequence ID" value="NZ_JBHUIY010000024.1"/>
</dbReference>
<feature type="domain" description="GGDEF" evidence="4">
    <location>
        <begin position="210"/>
        <end position="345"/>
    </location>
</feature>
<evidence type="ECO:0000259" key="4">
    <source>
        <dbReference type="PROSITE" id="PS50887"/>
    </source>
</evidence>
<evidence type="ECO:0000256" key="1">
    <source>
        <dbReference type="ARBA" id="ARBA00012528"/>
    </source>
</evidence>
<dbReference type="Proteomes" id="UP001597296">
    <property type="component" value="Unassembled WGS sequence"/>
</dbReference>
<comment type="caution">
    <text evidence="5">The sequence shown here is derived from an EMBL/GenBank/DDBJ whole genome shotgun (WGS) entry which is preliminary data.</text>
</comment>
<gene>
    <name evidence="5" type="ORF">ACFSNB_12300</name>
</gene>
<dbReference type="EC" id="2.7.7.65" evidence="1"/>
<dbReference type="InterPro" id="IPR050469">
    <property type="entry name" value="Diguanylate_Cyclase"/>
</dbReference>
<proteinExistence type="predicted"/>
<feature type="coiled-coil region" evidence="3">
    <location>
        <begin position="152"/>
        <end position="179"/>
    </location>
</feature>
<evidence type="ECO:0000256" key="3">
    <source>
        <dbReference type="SAM" id="Coils"/>
    </source>
</evidence>
<comment type="catalytic activity">
    <reaction evidence="2">
        <text>2 GTP = 3',3'-c-di-GMP + 2 diphosphate</text>
        <dbReference type="Rhea" id="RHEA:24898"/>
        <dbReference type="ChEBI" id="CHEBI:33019"/>
        <dbReference type="ChEBI" id="CHEBI:37565"/>
        <dbReference type="ChEBI" id="CHEBI:58805"/>
        <dbReference type="EC" id="2.7.7.65"/>
    </reaction>
</comment>
<dbReference type="NCBIfam" id="TIGR00254">
    <property type="entry name" value="GGDEF"/>
    <property type="match status" value="1"/>
</dbReference>
<dbReference type="Gene3D" id="3.30.70.270">
    <property type="match status" value="1"/>
</dbReference>
<dbReference type="PANTHER" id="PTHR45138">
    <property type="entry name" value="REGULATORY COMPONENTS OF SENSORY TRANSDUCTION SYSTEM"/>
    <property type="match status" value="1"/>
</dbReference>
<dbReference type="GO" id="GO:0052621">
    <property type="term" value="F:diguanylate cyclase activity"/>
    <property type="evidence" value="ECO:0007669"/>
    <property type="project" value="UniProtKB-EC"/>
</dbReference>
<dbReference type="Pfam" id="PF00990">
    <property type="entry name" value="GGDEF"/>
    <property type="match status" value="1"/>
</dbReference>
<dbReference type="InterPro" id="IPR043128">
    <property type="entry name" value="Rev_trsase/Diguanyl_cyclase"/>
</dbReference>
<evidence type="ECO:0000313" key="5">
    <source>
        <dbReference type="EMBL" id="MFD2234590.1"/>
    </source>
</evidence>
<dbReference type="EMBL" id="JBHUIY010000024">
    <property type="protein sequence ID" value="MFD2234590.1"/>
    <property type="molecule type" value="Genomic_DNA"/>
</dbReference>
<dbReference type="InterPro" id="IPR029787">
    <property type="entry name" value="Nucleotide_cyclase"/>
</dbReference>